<evidence type="ECO:0000313" key="4">
    <source>
        <dbReference type="EMBL" id="GAO12433.1"/>
    </source>
</evidence>
<proteinExistence type="predicted"/>
<dbReference type="SUPFAM" id="SSF48452">
    <property type="entry name" value="TPR-like"/>
    <property type="match status" value="1"/>
</dbReference>
<evidence type="ECO:0000313" key="5">
    <source>
        <dbReference type="Proteomes" id="UP000048965"/>
    </source>
</evidence>
<dbReference type="InterPro" id="IPR041664">
    <property type="entry name" value="AAA_16"/>
</dbReference>
<dbReference type="AlphaFoldDB" id="A0A0P4RGT9"/>
<dbReference type="GO" id="GO:0005737">
    <property type="term" value="C:cytoplasm"/>
    <property type="evidence" value="ECO:0007669"/>
    <property type="project" value="TreeGrafter"/>
</dbReference>
<dbReference type="EMBL" id="BBNO01000010">
    <property type="protein sequence ID" value="GAO12433.1"/>
    <property type="molecule type" value="Genomic_DNA"/>
</dbReference>
<gene>
    <name evidence="4" type="ORF">TPA0598_10_04030</name>
</gene>
<dbReference type="InterPro" id="IPR011990">
    <property type="entry name" value="TPR-like_helical_dom_sf"/>
</dbReference>
<keyword evidence="2" id="KW-0067">ATP-binding</keyword>
<dbReference type="SMART" id="SM00421">
    <property type="entry name" value="HTH_LUXR"/>
    <property type="match status" value="1"/>
</dbReference>
<protein>
    <submittedName>
        <fullName evidence="4">Putative LuxR family transcriptional regulator</fullName>
    </submittedName>
</protein>
<name>A0A0P4RGT9_9ACTN</name>
<dbReference type="SUPFAM" id="SSF52540">
    <property type="entry name" value="P-loop containing nucleoside triphosphate hydrolases"/>
    <property type="match status" value="1"/>
</dbReference>
<dbReference type="InterPro" id="IPR027417">
    <property type="entry name" value="P-loop_NTPase"/>
</dbReference>
<comment type="caution">
    <text evidence="4">The sequence shown here is derived from an EMBL/GenBank/DDBJ whole genome shotgun (WGS) entry which is preliminary data.</text>
</comment>
<dbReference type="PRINTS" id="PR00038">
    <property type="entry name" value="HTHLUXR"/>
</dbReference>
<dbReference type="Pfam" id="PF00196">
    <property type="entry name" value="GerE"/>
    <property type="match status" value="1"/>
</dbReference>
<organism evidence="4 5">
    <name type="scientific">Streptomyces lydicamycinicus</name>
    <dbReference type="NCBI Taxonomy" id="1546107"/>
    <lineage>
        <taxon>Bacteria</taxon>
        <taxon>Bacillati</taxon>
        <taxon>Actinomycetota</taxon>
        <taxon>Actinomycetes</taxon>
        <taxon>Kitasatosporales</taxon>
        <taxon>Streptomycetaceae</taxon>
        <taxon>Streptomyces</taxon>
    </lineage>
</organism>
<dbReference type="GO" id="GO:0003677">
    <property type="term" value="F:DNA binding"/>
    <property type="evidence" value="ECO:0007669"/>
    <property type="project" value="InterPro"/>
</dbReference>
<accession>A0A0P4RGT9</accession>
<dbReference type="InterPro" id="IPR000792">
    <property type="entry name" value="Tscrpt_reg_LuxR_C"/>
</dbReference>
<feature type="domain" description="HTH luxR-type" evidence="3">
    <location>
        <begin position="860"/>
        <end position="925"/>
    </location>
</feature>
<dbReference type="GO" id="GO:0004016">
    <property type="term" value="F:adenylate cyclase activity"/>
    <property type="evidence" value="ECO:0007669"/>
    <property type="project" value="TreeGrafter"/>
</dbReference>
<dbReference type="Pfam" id="PF13191">
    <property type="entry name" value="AAA_16"/>
    <property type="match status" value="1"/>
</dbReference>
<sequence length="934" mass="100235">MAELARLAASAVAGEGQAAFVVGEAGVGKTALLELAAGYAGRSGMQVLHAAAQELERQRPFAVISSCLGVEAVSADPSRARVAEVLRGDARYGLPGALGGSGEADFATVEAMLSLVDELCARGATALFLDDLQWADPASLLVVRRLMGSVHQLPLLVVGAYRQSPRVKEVDQLSQSLGVRNRTVLKLAPLSVPAVTALLTALCGGEPGPRLRSMAEAAAGNPLYVRELSDALLREALIKISGGFAEVTGVLSPPPLPTLITHRLSYLSDDALHALRVAAVLGASCTVTEFAAVLGKSTHDVVSIVAEAEAAGVLRDTGDRLVFHHDLIRHALSDAVSGSVRAMVHLKAAQAIAGAGATPERVAEHLLNGAPAGEFLIAWLVEFAPRLTTRAPVLALHLLDKAVGLAYPSDPRYDDLQLHRAVAQLSCGHLTEAEESARCVLARTSDPGMESPMHWIIIQAAFARSRPDLALAEARTACQSEGLPVAERRRFDAFSSVCLFALGDLREAGAHALAARRTAQEVGDAHALAYALQILAAKRFLEEPGTEALELAQQACRLTPETIHPAQRIALQLALANSYTELDRSHDTERTLAAAHKATEHVGGVFLPWYHLSCALLAFNTGRWDDALAEVEAGLNSGESFAMSRALRAIAALIAVRRGRQDAAEAHLTAVDPARDPGAIACFYEYLPLCANALLDEARSNTERAYSRLMTAFDDGIGHLPGQLILGFLAPDIVRLALAHGDTANARRVASAAQTRADHSRGPYHLGDAYRCQGLLARDPQLFLEAARCYRNAPRPLHEAHAYTDAAELLAQRRQPAEARALLDQALEIYGTLEADWETARALYRLRSLSRGVRRRCDSPREGWSALTNTERIVAEHVAHGRSNPEIATHLSIARRTVSSHVSNILRKLKMTSRVELATEFVRRLNSDEEHPHH</sequence>
<reference evidence="5" key="1">
    <citation type="submission" date="2014-09" db="EMBL/GenBank/DDBJ databases">
        <title>Whole genome shotgun sequence of Streptomyces sp. NBRC 110027.</title>
        <authorList>
            <person name="Komaki H."/>
            <person name="Ichikawa N."/>
            <person name="Katano-Makiyama Y."/>
            <person name="Hosoyama A."/>
            <person name="Hashimoto M."/>
            <person name="Uohara A."/>
            <person name="Kitahashi Y."/>
            <person name="Ohji S."/>
            <person name="Kimura A."/>
            <person name="Yamazoe A."/>
            <person name="Igarashi Y."/>
            <person name="Fujita N."/>
        </authorList>
    </citation>
    <scope>NUCLEOTIDE SEQUENCE [LARGE SCALE GENOMIC DNA]</scope>
    <source>
        <strain evidence="5">NBRC 110027</strain>
    </source>
</reference>
<dbReference type="PANTHER" id="PTHR16305">
    <property type="entry name" value="TESTICULAR SOLUBLE ADENYLYL CYCLASE"/>
    <property type="match status" value="1"/>
</dbReference>
<dbReference type="Proteomes" id="UP000048965">
    <property type="component" value="Unassembled WGS sequence"/>
</dbReference>
<dbReference type="InterPro" id="IPR016032">
    <property type="entry name" value="Sig_transdc_resp-reg_C-effctor"/>
</dbReference>
<dbReference type="GO" id="GO:0005524">
    <property type="term" value="F:ATP binding"/>
    <property type="evidence" value="ECO:0007669"/>
    <property type="project" value="UniProtKB-KW"/>
</dbReference>
<dbReference type="PROSITE" id="PS50043">
    <property type="entry name" value="HTH_LUXR_2"/>
    <property type="match status" value="1"/>
</dbReference>
<dbReference type="CDD" id="cd06170">
    <property type="entry name" value="LuxR_C_like"/>
    <property type="match status" value="1"/>
</dbReference>
<dbReference type="SUPFAM" id="SSF46894">
    <property type="entry name" value="C-terminal effector domain of the bipartite response regulators"/>
    <property type="match status" value="1"/>
</dbReference>
<dbReference type="GO" id="GO:0006355">
    <property type="term" value="P:regulation of DNA-templated transcription"/>
    <property type="evidence" value="ECO:0007669"/>
    <property type="project" value="InterPro"/>
</dbReference>
<dbReference type="PROSITE" id="PS00622">
    <property type="entry name" value="HTH_LUXR_1"/>
    <property type="match status" value="1"/>
</dbReference>
<dbReference type="Gene3D" id="1.25.40.10">
    <property type="entry name" value="Tetratricopeptide repeat domain"/>
    <property type="match status" value="2"/>
</dbReference>
<reference evidence="4 5" key="2">
    <citation type="journal article" date="2015" name="Stand. Genomic Sci.">
        <title>Draft genome sequence of marine-derived Streptomyces sp. TP-A0598, a producer of anti-MRSA antibiotic lydicamycins.</title>
        <authorList>
            <person name="Komaki H."/>
            <person name="Ichikawa N."/>
            <person name="Hosoyama A."/>
            <person name="Fujita N."/>
            <person name="Igarashi Y."/>
        </authorList>
    </citation>
    <scope>NUCLEOTIDE SEQUENCE [LARGE SCALE GENOMIC DNA]</scope>
    <source>
        <strain evidence="4 5">NBRC 110027</strain>
    </source>
</reference>
<keyword evidence="1" id="KW-0547">Nucleotide-binding</keyword>
<dbReference type="Gene3D" id="1.10.10.10">
    <property type="entry name" value="Winged helix-like DNA-binding domain superfamily/Winged helix DNA-binding domain"/>
    <property type="match status" value="1"/>
</dbReference>
<dbReference type="InterPro" id="IPR036388">
    <property type="entry name" value="WH-like_DNA-bd_sf"/>
</dbReference>
<evidence type="ECO:0000259" key="3">
    <source>
        <dbReference type="PROSITE" id="PS50043"/>
    </source>
</evidence>
<evidence type="ECO:0000256" key="2">
    <source>
        <dbReference type="ARBA" id="ARBA00022840"/>
    </source>
</evidence>
<dbReference type="PANTHER" id="PTHR16305:SF35">
    <property type="entry name" value="TRANSCRIPTIONAL ACTIVATOR DOMAIN"/>
    <property type="match status" value="1"/>
</dbReference>
<keyword evidence="5" id="KW-1185">Reference proteome</keyword>
<evidence type="ECO:0000256" key="1">
    <source>
        <dbReference type="ARBA" id="ARBA00022741"/>
    </source>
</evidence>